<protein>
    <submittedName>
        <fullName evidence="1">Uncharacterized protein</fullName>
    </submittedName>
</protein>
<organism evidence="1 2">
    <name type="scientific">Sulfitobacter indolifex HEL-45</name>
    <dbReference type="NCBI Taxonomy" id="391624"/>
    <lineage>
        <taxon>Bacteria</taxon>
        <taxon>Pseudomonadati</taxon>
        <taxon>Pseudomonadota</taxon>
        <taxon>Alphaproteobacteria</taxon>
        <taxon>Rhodobacterales</taxon>
        <taxon>Roseobacteraceae</taxon>
        <taxon>Sulfitobacter</taxon>
    </lineage>
</organism>
<evidence type="ECO:0000313" key="1">
    <source>
        <dbReference type="EMBL" id="EDQ06819.1"/>
    </source>
</evidence>
<comment type="caution">
    <text evidence="1">The sequence shown here is derived from an EMBL/GenBank/DDBJ whole genome shotgun (WGS) entry which is preliminary data.</text>
</comment>
<sequence>MRFVEDGVRLHQMIYAAVHVAA</sequence>
<keyword evidence="2" id="KW-1185">Reference proteome</keyword>
<name>A0ABM9XB80_9RHOB</name>
<reference evidence="1 2" key="1">
    <citation type="submission" date="2007-11" db="EMBL/GenBank/DDBJ databases">
        <authorList>
            <person name="Wagner-Dobler I."/>
            <person name="Ferriera S."/>
            <person name="Johnson J."/>
            <person name="Kravitz S."/>
            <person name="Beeson K."/>
            <person name="Sutton G."/>
            <person name="Rogers Y.-H."/>
            <person name="Friedman R."/>
            <person name="Frazier M."/>
            <person name="Venter J.C."/>
        </authorList>
    </citation>
    <scope>NUCLEOTIDE SEQUENCE [LARGE SCALE GENOMIC DNA]</scope>
    <source>
        <strain evidence="1 2">HEL-45</strain>
    </source>
</reference>
<proteinExistence type="predicted"/>
<accession>A0ABM9XB80</accession>
<gene>
    <name evidence="1" type="ORF">OIHEL45_08375</name>
</gene>
<dbReference type="EMBL" id="ABID01000001">
    <property type="protein sequence ID" value="EDQ06819.1"/>
    <property type="molecule type" value="Genomic_DNA"/>
</dbReference>
<dbReference type="Proteomes" id="UP000003257">
    <property type="component" value="Unassembled WGS sequence"/>
</dbReference>
<evidence type="ECO:0000313" key="2">
    <source>
        <dbReference type="Proteomes" id="UP000003257"/>
    </source>
</evidence>